<keyword evidence="1" id="KW-0285">Flavoprotein</keyword>
<feature type="non-terminal residue" evidence="3">
    <location>
        <position position="303"/>
    </location>
</feature>
<dbReference type="AlphaFoldDB" id="A0AAE0BZU2"/>
<protein>
    <recommendedName>
        <fullName evidence="1">Electron transfer flavoprotein-ubiquinone oxidoreductase</fullName>
        <shortName evidence="1">ETF-QO</shortName>
        <ecNumber evidence="1">1.5.5.1</ecNumber>
    </recommendedName>
</protein>
<proteinExistence type="predicted"/>
<dbReference type="Gene3D" id="3.30.9.90">
    <property type="match status" value="2"/>
</dbReference>
<feature type="compositionally biased region" description="Basic and acidic residues" evidence="2">
    <location>
        <begin position="261"/>
        <end position="272"/>
    </location>
</feature>
<dbReference type="GO" id="GO:0004174">
    <property type="term" value="F:electron-transferring-flavoprotein dehydrogenase activity"/>
    <property type="evidence" value="ECO:0007669"/>
    <property type="project" value="UniProtKB-UniRule"/>
</dbReference>
<comment type="function">
    <text evidence="1">Accepts electrons from ETF and reduces ubiquinone.</text>
</comment>
<dbReference type="Pfam" id="PF13450">
    <property type="entry name" value="NAD_binding_8"/>
    <property type="match status" value="1"/>
</dbReference>
<feature type="compositionally biased region" description="Polar residues" evidence="2">
    <location>
        <begin position="279"/>
        <end position="288"/>
    </location>
</feature>
<keyword evidence="1" id="KW-0274">FAD</keyword>
<dbReference type="GO" id="GO:0046872">
    <property type="term" value="F:metal ion binding"/>
    <property type="evidence" value="ECO:0007669"/>
    <property type="project" value="UniProtKB-KW"/>
</dbReference>
<comment type="cofactor">
    <cofactor evidence="1">
        <name>FAD</name>
        <dbReference type="ChEBI" id="CHEBI:57692"/>
    </cofactor>
</comment>
<dbReference type="EMBL" id="LGRX02030981">
    <property type="protein sequence ID" value="KAK3245134.1"/>
    <property type="molecule type" value="Genomic_DNA"/>
</dbReference>
<evidence type="ECO:0000313" key="4">
    <source>
        <dbReference type="Proteomes" id="UP001190700"/>
    </source>
</evidence>
<gene>
    <name evidence="3" type="ORF">CYMTET_45282</name>
</gene>
<keyword evidence="1" id="KW-0411">Iron-sulfur</keyword>
<dbReference type="InterPro" id="IPR040156">
    <property type="entry name" value="ETF-QO"/>
</dbReference>
<comment type="cofactor">
    <cofactor evidence="1">
        <name>[4Fe-4S] cluster</name>
        <dbReference type="ChEBI" id="CHEBI:49883"/>
    </cofactor>
    <text evidence="1">Binds 1 [4Fe-4S] cluster.</text>
</comment>
<evidence type="ECO:0000313" key="3">
    <source>
        <dbReference type="EMBL" id="KAK3245134.1"/>
    </source>
</evidence>
<sequence>MQRFQRALNVLRRGNVCNGVELAALREGPLFNGGLRHGVISSLLIASPYVSSGRKFTAEAAELEPRDSMDYDVAVIGAGPAGLASAIRIKQMCEEQGRDISVCVLEKGAEVGAHILSGNVFETRALDELFPDWKEQGAPLHTPVVKDSFMFLTEKMALPLPNPPQMHNDGNYIISLSQLTRWLGERAEDLGVEVYPGFAASEVLYGEDGANARTTIFAEGCRGSLSETVMKKFNLREGVDPQTYALGIKEVWQVQARVKPAPRDDTPPHDEAQPLWTPVATSGGSSHSHPTRNLLHIPRHIDF</sequence>
<evidence type="ECO:0000256" key="1">
    <source>
        <dbReference type="RuleBase" id="RU366068"/>
    </source>
</evidence>
<keyword evidence="1" id="KW-0560">Oxidoreductase</keyword>
<dbReference type="PANTHER" id="PTHR10617:SF107">
    <property type="entry name" value="ELECTRON TRANSFER FLAVOPROTEIN-UBIQUINONE OXIDOREDUCTASE, MITOCHONDRIAL"/>
    <property type="match status" value="1"/>
</dbReference>
<keyword evidence="1" id="KW-0249">Electron transport</keyword>
<feature type="region of interest" description="Disordered" evidence="2">
    <location>
        <begin position="258"/>
        <end position="292"/>
    </location>
</feature>
<organism evidence="3 4">
    <name type="scientific">Cymbomonas tetramitiformis</name>
    <dbReference type="NCBI Taxonomy" id="36881"/>
    <lineage>
        <taxon>Eukaryota</taxon>
        <taxon>Viridiplantae</taxon>
        <taxon>Chlorophyta</taxon>
        <taxon>Pyramimonadophyceae</taxon>
        <taxon>Pyramimonadales</taxon>
        <taxon>Pyramimonadaceae</taxon>
        <taxon>Cymbomonas</taxon>
    </lineage>
</organism>
<dbReference type="InterPro" id="IPR036188">
    <property type="entry name" value="FAD/NAD-bd_sf"/>
</dbReference>
<name>A0AAE0BZU2_9CHLO</name>
<dbReference type="Gene3D" id="3.50.50.60">
    <property type="entry name" value="FAD/NAD(P)-binding domain"/>
    <property type="match status" value="2"/>
</dbReference>
<keyword evidence="4" id="KW-1185">Reference proteome</keyword>
<dbReference type="PANTHER" id="PTHR10617">
    <property type="entry name" value="ELECTRON TRANSFER FLAVOPROTEIN-UBIQUINONE OXIDOREDUCTASE"/>
    <property type="match status" value="1"/>
</dbReference>
<dbReference type="SUPFAM" id="SSF51905">
    <property type="entry name" value="FAD/NAD(P)-binding domain"/>
    <property type="match status" value="1"/>
</dbReference>
<dbReference type="Proteomes" id="UP001190700">
    <property type="component" value="Unassembled WGS sequence"/>
</dbReference>
<comment type="catalytic activity">
    <reaction evidence="1">
        <text>a ubiquinone + reduced [electron-transfer flavoprotein] = a ubiquinol + oxidized [electron-transfer flavoprotein] + H(+)</text>
        <dbReference type="Rhea" id="RHEA:24052"/>
        <dbReference type="Rhea" id="RHEA-COMP:9565"/>
        <dbReference type="Rhea" id="RHEA-COMP:9566"/>
        <dbReference type="Rhea" id="RHEA-COMP:10685"/>
        <dbReference type="Rhea" id="RHEA-COMP:10686"/>
        <dbReference type="ChEBI" id="CHEBI:15378"/>
        <dbReference type="ChEBI" id="CHEBI:16389"/>
        <dbReference type="ChEBI" id="CHEBI:17976"/>
        <dbReference type="ChEBI" id="CHEBI:57692"/>
        <dbReference type="ChEBI" id="CHEBI:58307"/>
        <dbReference type="EC" id="1.5.5.1"/>
    </reaction>
</comment>
<keyword evidence="1" id="KW-0479">Metal-binding</keyword>
<dbReference type="EC" id="1.5.5.1" evidence="1"/>
<reference evidence="3 4" key="1">
    <citation type="journal article" date="2015" name="Genome Biol. Evol.">
        <title>Comparative Genomics of a Bacterivorous Green Alga Reveals Evolutionary Causalities and Consequences of Phago-Mixotrophic Mode of Nutrition.</title>
        <authorList>
            <person name="Burns J.A."/>
            <person name="Paasch A."/>
            <person name="Narechania A."/>
            <person name="Kim E."/>
        </authorList>
    </citation>
    <scope>NUCLEOTIDE SEQUENCE [LARGE SCALE GENOMIC DNA]</scope>
    <source>
        <strain evidence="3 4">PLY_AMNH</strain>
    </source>
</reference>
<keyword evidence="1" id="KW-0408">Iron</keyword>
<dbReference type="GO" id="GO:0051539">
    <property type="term" value="F:4 iron, 4 sulfur cluster binding"/>
    <property type="evidence" value="ECO:0007669"/>
    <property type="project" value="UniProtKB-UniRule"/>
</dbReference>
<comment type="caution">
    <text evidence="3">The sequence shown here is derived from an EMBL/GenBank/DDBJ whole genome shotgun (WGS) entry which is preliminary data.</text>
</comment>
<accession>A0AAE0BZU2</accession>
<dbReference type="GO" id="GO:0005743">
    <property type="term" value="C:mitochondrial inner membrane"/>
    <property type="evidence" value="ECO:0007669"/>
    <property type="project" value="TreeGrafter"/>
</dbReference>
<evidence type="ECO:0000256" key="2">
    <source>
        <dbReference type="SAM" id="MobiDB-lite"/>
    </source>
</evidence>
<keyword evidence="1" id="KW-0830">Ubiquinone</keyword>
<keyword evidence="1" id="KW-0813">Transport</keyword>